<name>A0AAV8XK52_9CUCU</name>
<evidence type="ECO:0000313" key="2">
    <source>
        <dbReference type="Proteomes" id="UP001162162"/>
    </source>
</evidence>
<comment type="caution">
    <text evidence="1">The sequence shown here is derived from an EMBL/GenBank/DDBJ whole genome shotgun (WGS) entry which is preliminary data.</text>
</comment>
<dbReference type="Pfam" id="PF25228">
    <property type="entry name" value="Lips"/>
    <property type="match status" value="1"/>
</dbReference>
<evidence type="ECO:0000313" key="1">
    <source>
        <dbReference type="EMBL" id="KAJ8939048.1"/>
    </source>
</evidence>
<dbReference type="Proteomes" id="UP001162162">
    <property type="component" value="Unassembled WGS sequence"/>
</dbReference>
<dbReference type="AlphaFoldDB" id="A0AAV8XK52"/>
<dbReference type="EMBL" id="JAPWTK010000511">
    <property type="protein sequence ID" value="KAJ8939048.1"/>
    <property type="molecule type" value="Genomic_DNA"/>
</dbReference>
<gene>
    <name evidence="1" type="ORF">NQ318_007679</name>
</gene>
<accession>A0AAV8XK52</accession>
<reference evidence="1" key="1">
    <citation type="journal article" date="2023" name="Insect Mol. Biol.">
        <title>Genome sequencing provides insights into the evolution of gene families encoding plant cell wall-degrading enzymes in longhorned beetles.</title>
        <authorList>
            <person name="Shin N.R."/>
            <person name="Okamura Y."/>
            <person name="Kirsch R."/>
            <person name="Pauchet Y."/>
        </authorList>
    </citation>
    <scope>NUCLEOTIDE SEQUENCE</scope>
    <source>
        <strain evidence="1">AMC_N1</strain>
    </source>
</reference>
<keyword evidence="2" id="KW-1185">Reference proteome</keyword>
<sequence>MLNDLALALRFIFVTAKGRFFCHFFSISQAAKALLIGCLRIIDIVIGIPSLQAHNLDAKIREERNKYLVAELLCRPENEDSLELLCSYIRKQLRRAATEKFEVAKECSQSPVSLPYNFLTPSGFELNLRLWDKGLMKKALPILVTILEKETRGGFYISVKD</sequence>
<dbReference type="PANTHER" id="PTHR37686:SF1">
    <property type="entry name" value="LD36006P"/>
    <property type="match status" value="1"/>
</dbReference>
<protein>
    <submittedName>
        <fullName evidence="1">Uncharacterized protein</fullName>
    </submittedName>
</protein>
<dbReference type="InterPro" id="IPR057435">
    <property type="entry name" value="Lips"/>
</dbReference>
<organism evidence="1 2">
    <name type="scientific">Aromia moschata</name>
    <dbReference type="NCBI Taxonomy" id="1265417"/>
    <lineage>
        <taxon>Eukaryota</taxon>
        <taxon>Metazoa</taxon>
        <taxon>Ecdysozoa</taxon>
        <taxon>Arthropoda</taxon>
        <taxon>Hexapoda</taxon>
        <taxon>Insecta</taxon>
        <taxon>Pterygota</taxon>
        <taxon>Neoptera</taxon>
        <taxon>Endopterygota</taxon>
        <taxon>Coleoptera</taxon>
        <taxon>Polyphaga</taxon>
        <taxon>Cucujiformia</taxon>
        <taxon>Chrysomeloidea</taxon>
        <taxon>Cerambycidae</taxon>
        <taxon>Cerambycinae</taxon>
        <taxon>Callichromatini</taxon>
        <taxon>Aromia</taxon>
    </lineage>
</organism>
<proteinExistence type="predicted"/>
<dbReference type="PANTHER" id="PTHR37686">
    <property type="entry name" value="LD36006P"/>
    <property type="match status" value="1"/>
</dbReference>